<dbReference type="OrthoDB" id="6423118at2759"/>
<keyword evidence="3" id="KW-1185">Reference proteome</keyword>
<evidence type="ECO:0000313" key="2">
    <source>
        <dbReference type="EMBL" id="GFY65946.1"/>
    </source>
</evidence>
<evidence type="ECO:0000313" key="3">
    <source>
        <dbReference type="Proteomes" id="UP000886998"/>
    </source>
</evidence>
<dbReference type="AlphaFoldDB" id="A0A8X7CGM3"/>
<feature type="transmembrane region" description="Helical" evidence="1">
    <location>
        <begin position="140"/>
        <end position="161"/>
    </location>
</feature>
<sequence>MMAKSALLVKSRGYICESYFAKTWILINIKRSKYSDPVELPNNILYKVVTPIVMHTITSVLTDGTPSSKMLSDFALLYGIVSPATSIFLSGQEFRKPLAGMSATLIVSSFLSFPTSFIVARFTIAPACKLSYYVPLLKDVLFWVACFSLSCDIYVVLSILWRRKWNKVPYCYVLCLVVTQISTCCGILLWNLVHEHQWSVFFQMALFYGGEMSGLIWIGTIAVILLTANKHPALAQNGFPIICITTFSICSVITTVMCALILCNDIKKVFIVGRARSNFEFLQVLSKVVLTIGVASNVTFVKFLEN</sequence>
<organism evidence="2 3">
    <name type="scientific">Trichonephila inaurata madagascariensis</name>
    <dbReference type="NCBI Taxonomy" id="2747483"/>
    <lineage>
        <taxon>Eukaryota</taxon>
        <taxon>Metazoa</taxon>
        <taxon>Ecdysozoa</taxon>
        <taxon>Arthropoda</taxon>
        <taxon>Chelicerata</taxon>
        <taxon>Arachnida</taxon>
        <taxon>Araneae</taxon>
        <taxon>Araneomorphae</taxon>
        <taxon>Entelegynae</taxon>
        <taxon>Araneoidea</taxon>
        <taxon>Nephilidae</taxon>
        <taxon>Trichonephila</taxon>
        <taxon>Trichonephila inaurata</taxon>
    </lineage>
</organism>
<feature type="transmembrane region" description="Helical" evidence="1">
    <location>
        <begin position="239"/>
        <end position="262"/>
    </location>
</feature>
<keyword evidence="1" id="KW-0472">Membrane</keyword>
<name>A0A8X7CGM3_9ARAC</name>
<protein>
    <submittedName>
        <fullName evidence="2">Uncharacterized protein</fullName>
    </submittedName>
</protein>
<keyword evidence="1" id="KW-0812">Transmembrane</keyword>
<feature type="transmembrane region" description="Helical" evidence="1">
    <location>
        <begin position="170"/>
        <end position="193"/>
    </location>
</feature>
<feature type="transmembrane region" description="Helical" evidence="1">
    <location>
        <begin position="205"/>
        <end position="227"/>
    </location>
</feature>
<keyword evidence="1" id="KW-1133">Transmembrane helix</keyword>
<evidence type="ECO:0000256" key="1">
    <source>
        <dbReference type="SAM" id="Phobius"/>
    </source>
</evidence>
<reference evidence="2" key="1">
    <citation type="submission" date="2020-08" db="EMBL/GenBank/DDBJ databases">
        <title>Multicomponent nature underlies the extraordinary mechanical properties of spider dragline silk.</title>
        <authorList>
            <person name="Kono N."/>
            <person name="Nakamura H."/>
            <person name="Mori M."/>
            <person name="Yoshida Y."/>
            <person name="Ohtoshi R."/>
            <person name="Malay A.D."/>
            <person name="Moran D.A.P."/>
            <person name="Tomita M."/>
            <person name="Numata K."/>
            <person name="Arakawa K."/>
        </authorList>
    </citation>
    <scope>NUCLEOTIDE SEQUENCE</scope>
</reference>
<dbReference type="Proteomes" id="UP000886998">
    <property type="component" value="Unassembled WGS sequence"/>
</dbReference>
<gene>
    <name evidence="2" type="primary">AVEN_3592_1</name>
    <name evidence="2" type="ORF">TNIN_57781</name>
</gene>
<comment type="caution">
    <text evidence="2">The sequence shown here is derived from an EMBL/GenBank/DDBJ whole genome shotgun (WGS) entry which is preliminary data.</text>
</comment>
<feature type="transmembrane region" description="Helical" evidence="1">
    <location>
        <begin position="282"/>
        <end position="304"/>
    </location>
</feature>
<proteinExistence type="predicted"/>
<feature type="transmembrane region" description="Helical" evidence="1">
    <location>
        <begin position="98"/>
        <end position="120"/>
    </location>
</feature>
<dbReference type="EMBL" id="BMAV01015770">
    <property type="protein sequence ID" value="GFY65946.1"/>
    <property type="molecule type" value="Genomic_DNA"/>
</dbReference>
<feature type="transmembrane region" description="Helical" evidence="1">
    <location>
        <begin position="74"/>
        <end position="91"/>
    </location>
</feature>
<accession>A0A8X7CGM3</accession>